<evidence type="ECO:0000256" key="5">
    <source>
        <dbReference type="SAM" id="SignalP"/>
    </source>
</evidence>
<name>A0ABY9MS37_9GAMM</name>
<dbReference type="InterPro" id="IPR000866">
    <property type="entry name" value="AhpC/TSA"/>
</dbReference>
<gene>
    <name evidence="7" type="ORF">RCF98_03105</name>
</gene>
<protein>
    <submittedName>
        <fullName evidence="7">TlpA disulfide reductase family protein</fullName>
    </submittedName>
</protein>
<keyword evidence="8" id="KW-1185">Reference proteome</keyword>
<sequence length="167" mass="18394">MLSSKRMLIIALFIQGVLLTAPANALSDMQDTPITFDNLVGKGKWTVMEVWASDCRMCRASIHHTVDFEMSNPDVDVIGISLDGKEGKANAKKFIDEQGLTFNNLISDPSEIDKYLYSTAKESFIGTPTFMVYNPEGKLLAVQPGAITAEELSDFIKKQDTQNKPAS</sequence>
<feature type="domain" description="Thioredoxin" evidence="6">
    <location>
        <begin position="15"/>
        <end position="161"/>
    </location>
</feature>
<organism evidence="7 8">
    <name type="scientific">Thiothrix lacustris</name>
    <dbReference type="NCBI Taxonomy" id="525917"/>
    <lineage>
        <taxon>Bacteria</taxon>
        <taxon>Pseudomonadati</taxon>
        <taxon>Pseudomonadota</taxon>
        <taxon>Gammaproteobacteria</taxon>
        <taxon>Thiotrichales</taxon>
        <taxon>Thiotrichaceae</taxon>
        <taxon>Thiothrix</taxon>
    </lineage>
</organism>
<evidence type="ECO:0000256" key="3">
    <source>
        <dbReference type="ARBA" id="ARBA00023157"/>
    </source>
</evidence>
<dbReference type="Gene3D" id="3.40.30.10">
    <property type="entry name" value="Glutaredoxin"/>
    <property type="match status" value="1"/>
</dbReference>
<evidence type="ECO:0000313" key="7">
    <source>
        <dbReference type="EMBL" id="WML91348.1"/>
    </source>
</evidence>
<dbReference type="SUPFAM" id="SSF52833">
    <property type="entry name" value="Thioredoxin-like"/>
    <property type="match status" value="1"/>
</dbReference>
<feature type="chain" id="PRO_5046959737" evidence="5">
    <location>
        <begin position="26"/>
        <end position="167"/>
    </location>
</feature>
<evidence type="ECO:0000256" key="1">
    <source>
        <dbReference type="ARBA" id="ARBA00004196"/>
    </source>
</evidence>
<dbReference type="PROSITE" id="PS51352">
    <property type="entry name" value="THIOREDOXIN_2"/>
    <property type="match status" value="1"/>
</dbReference>
<dbReference type="InterPro" id="IPR050553">
    <property type="entry name" value="Thioredoxin_ResA/DsbE_sf"/>
</dbReference>
<reference evidence="7 8" key="1">
    <citation type="submission" date="2023-08" db="EMBL/GenBank/DDBJ databases">
        <title>New molecular markers tilS and rpoB for phylogenetic and monitoring studies of the genus Thiothrix biodiversity.</title>
        <authorList>
            <person name="Ravin N.V."/>
            <person name="Smolyakov D."/>
            <person name="Markov N.D."/>
            <person name="Beletsky A.V."/>
            <person name="Mardanov A.V."/>
            <person name="Rudenko T.S."/>
            <person name="Grabovich M.Y."/>
        </authorList>
    </citation>
    <scope>NUCLEOTIDE SEQUENCE [LARGE SCALE GENOMIC DNA]</scope>
    <source>
        <strain evidence="7 8">MK1</strain>
    </source>
</reference>
<accession>A0ABY9MS37</accession>
<dbReference type="Pfam" id="PF00578">
    <property type="entry name" value="AhpC-TSA"/>
    <property type="match status" value="1"/>
</dbReference>
<evidence type="ECO:0000256" key="4">
    <source>
        <dbReference type="ARBA" id="ARBA00023284"/>
    </source>
</evidence>
<dbReference type="PANTHER" id="PTHR42852">
    <property type="entry name" value="THIOL:DISULFIDE INTERCHANGE PROTEIN DSBE"/>
    <property type="match status" value="1"/>
</dbReference>
<evidence type="ECO:0000256" key="2">
    <source>
        <dbReference type="ARBA" id="ARBA00022748"/>
    </source>
</evidence>
<keyword evidence="4" id="KW-0676">Redox-active center</keyword>
<keyword evidence="5" id="KW-0732">Signal</keyword>
<dbReference type="EMBL" id="CP133218">
    <property type="protein sequence ID" value="WML91348.1"/>
    <property type="molecule type" value="Genomic_DNA"/>
</dbReference>
<dbReference type="InterPro" id="IPR036249">
    <property type="entry name" value="Thioredoxin-like_sf"/>
</dbReference>
<dbReference type="RefSeq" id="WP_308896104.1">
    <property type="nucleotide sequence ID" value="NZ_CP133218.1"/>
</dbReference>
<keyword evidence="2" id="KW-0201">Cytochrome c-type biogenesis</keyword>
<dbReference type="InterPro" id="IPR013766">
    <property type="entry name" value="Thioredoxin_domain"/>
</dbReference>
<evidence type="ECO:0000259" key="6">
    <source>
        <dbReference type="PROSITE" id="PS51352"/>
    </source>
</evidence>
<feature type="signal peptide" evidence="5">
    <location>
        <begin position="1"/>
        <end position="25"/>
    </location>
</feature>
<dbReference type="Proteomes" id="UP001236657">
    <property type="component" value="Chromosome"/>
</dbReference>
<comment type="subcellular location">
    <subcellularLocation>
        <location evidence="1">Cell envelope</location>
    </subcellularLocation>
</comment>
<dbReference type="PANTHER" id="PTHR42852:SF6">
    <property type="entry name" value="THIOL:DISULFIDE INTERCHANGE PROTEIN DSBE"/>
    <property type="match status" value="1"/>
</dbReference>
<keyword evidence="3" id="KW-1015">Disulfide bond</keyword>
<dbReference type="CDD" id="cd02966">
    <property type="entry name" value="TlpA_like_family"/>
    <property type="match status" value="1"/>
</dbReference>
<evidence type="ECO:0000313" key="8">
    <source>
        <dbReference type="Proteomes" id="UP001236657"/>
    </source>
</evidence>
<proteinExistence type="predicted"/>